<evidence type="ECO:0000313" key="2">
    <source>
        <dbReference type="Proteomes" id="UP001150581"/>
    </source>
</evidence>
<gene>
    <name evidence="1" type="ORF">LPJ66_005953</name>
</gene>
<keyword evidence="2" id="KW-1185">Reference proteome</keyword>
<organism evidence="1 2">
    <name type="scientific">Kickxella alabastrina</name>
    <dbReference type="NCBI Taxonomy" id="61397"/>
    <lineage>
        <taxon>Eukaryota</taxon>
        <taxon>Fungi</taxon>
        <taxon>Fungi incertae sedis</taxon>
        <taxon>Zoopagomycota</taxon>
        <taxon>Kickxellomycotina</taxon>
        <taxon>Kickxellomycetes</taxon>
        <taxon>Kickxellales</taxon>
        <taxon>Kickxellaceae</taxon>
        <taxon>Kickxella</taxon>
    </lineage>
</organism>
<name>A0ACC1IEH0_9FUNG</name>
<evidence type="ECO:0000313" key="1">
    <source>
        <dbReference type="EMBL" id="KAJ1893105.1"/>
    </source>
</evidence>
<reference evidence="1" key="1">
    <citation type="submission" date="2022-07" db="EMBL/GenBank/DDBJ databases">
        <title>Phylogenomic reconstructions and comparative analyses of Kickxellomycotina fungi.</title>
        <authorList>
            <person name="Reynolds N.K."/>
            <person name="Stajich J.E."/>
            <person name="Barry K."/>
            <person name="Grigoriev I.V."/>
            <person name="Crous P."/>
            <person name="Smith M.E."/>
        </authorList>
    </citation>
    <scope>NUCLEOTIDE SEQUENCE</scope>
    <source>
        <strain evidence="1">Benny 63K</strain>
    </source>
</reference>
<sequence>MLVVSPLQSHPLAIGDIPTHVFRSAEPYRNDVVLIDAHSIQKFTIGGIITASNRLATGLARDGHSGQVISVFDDTELRCVYVYYAALMVGGTYQSLGTEISTKKLAERIKTTDSPVIFTTALYLDKLRAATSGMDVHIYLLDNACNRAPDFGCSCISFTHLLVDDPSFVPVRITSKDDAMRKPAYLAYSASTDQHQEVSQQLMLSHYGLLSSHRLNRPRLPDSTLQTTLSTLPFTNTHGISNIAHFPMLSGSRVVQVSRNDPALCLAAMEQWKAGVFLATYPVLTEILAKAKRCGKLISIDNRTFDISSLQIIFMHELRMSESFKEKASELLGARIVELYGYIETGLISGVLTEYPRIPNSVGVLCSNVAARVMLDGREVEDGQCGEILVSTPRLTAVNSTLIDGTRYFCTGDYGMVTSQGIVIVKARVSDIIHTHSGVVVPGGIETELLKDARVAECAAVAVRNNGMNVPFVFVVAAEAAAEDASSAAANRDYQTDIDTILAPLSKLYPGIHGRFIDWIPKSSRGEPERSALRFILAANHADNNTTV</sequence>
<dbReference type="Proteomes" id="UP001150581">
    <property type="component" value="Unassembled WGS sequence"/>
</dbReference>
<proteinExistence type="predicted"/>
<accession>A0ACC1IEH0</accession>
<protein>
    <submittedName>
        <fullName evidence="1">Uncharacterized protein</fullName>
    </submittedName>
</protein>
<dbReference type="EMBL" id="JANBPG010000885">
    <property type="protein sequence ID" value="KAJ1893105.1"/>
    <property type="molecule type" value="Genomic_DNA"/>
</dbReference>
<comment type="caution">
    <text evidence="1">The sequence shown here is derived from an EMBL/GenBank/DDBJ whole genome shotgun (WGS) entry which is preliminary data.</text>
</comment>